<dbReference type="Proteomes" id="UP001213681">
    <property type="component" value="Unassembled WGS sequence"/>
</dbReference>
<dbReference type="GO" id="GO:0000293">
    <property type="term" value="F:ferric-chelate reductase activity"/>
    <property type="evidence" value="ECO:0007669"/>
    <property type="project" value="TreeGrafter"/>
</dbReference>
<evidence type="ECO:0000313" key="4">
    <source>
        <dbReference type="Proteomes" id="UP001213681"/>
    </source>
</evidence>
<reference evidence="3" key="2">
    <citation type="journal article" date="2023" name="IMA Fungus">
        <title>Comparative genomic study of the Penicillium genus elucidates a diverse pangenome and 15 lateral gene transfer events.</title>
        <authorList>
            <person name="Petersen C."/>
            <person name="Sorensen T."/>
            <person name="Nielsen M.R."/>
            <person name="Sondergaard T.E."/>
            <person name="Sorensen J.L."/>
            <person name="Fitzpatrick D.A."/>
            <person name="Frisvad J.C."/>
            <person name="Nielsen K.L."/>
        </authorList>
    </citation>
    <scope>NUCLEOTIDE SEQUENCE</scope>
    <source>
        <strain evidence="3">IBT 16125</strain>
    </source>
</reference>
<reference evidence="3" key="1">
    <citation type="submission" date="2022-12" db="EMBL/GenBank/DDBJ databases">
        <authorList>
            <person name="Petersen C."/>
        </authorList>
    </citation>
    <scope>NUCLEOTIDE SEQUENCE</scope>
    <source>
        <strain evidence="3">IBT 16125</strain>
    </source>
</reference>
<dbReference type="GO" id="GO:0006826">
    <property type="term" value="P:iron ion transport"/>
    <property type="evidence" value="ECO:0007669"/>
    <property type="project" value="TreeGrafter"/>
</dbReference>
<feature type="transmembrane region" description="Helical" evidence="2">
    <location>
        <begin position="85"/>
        <end position="104"/>
    </location>
</feature>
<keyword evidence="2" id="KW-0472">Membrane</keyword>
<feature type="transmembrane region" description="Helical" evidence="2">
    <location>
        <begin position="153"/>
        <end position="174"/>
    </location>
</feature>
<sequence>MHKTASRLLAWLSNLSAPELYSISAACVLILWLIYWLGRDVGRWGWRRCHGALWLASTSQQPSAWRRLLFVSLPRTLQWIDISTYLQALTVALLLAANLVGIGFRTHSWPEAQKRAGALAVVHFLPLCTGITFGLPADLLHMNRQTFAWLHRWFGRLCTLQSLLHGSAIVSIAQTSTLATFGYIVPLVAGCSLFLVMLMTLHAIRQRHPQVVMKCHYALAVMAIGALVYHLAERHSLYRWYLLGAICLWLLASFTVCLLTVLAYKPWQKSTYEITMNAPNRLLWLDITVPAGWKMRPGQYVQVWLPRSGTRARLQLLLFYVAVWEEDEIDSRGRIHMVAQPRSGLTTKLYQTALHRAVLARNMAEQANSDRKVLDPQSLDPTLRQPAVVLGPYGCADDFSRFGTVLFIVEEVGFFRVLSYIGMLVEASRKRQAMVRKLEIIWQGGVFDYPRWLVLWFQRMFDLDKEGFNILKIHIYCSQTSSDGSPERSVNTGNRVCYYEGSADVRKEVSRYVQDQTGDMAVAGASLLVFLFSWIIVRFEYLLT</sequence>
<dbReference type="PANTHER" id="PTHR32361:SF26">
    <property type="entry name" value="FAD-BINDING 8 DOMAIN-CONTAINING PROTEIN-RELATED"/>
    <property type="match status" value="1"/>
</dbReference>
<keyword evidence="4" id="KW-1185">Reference proteome</keyword>
<comment type="caution">
    <text evidence="3">The sequence shown here is derived from an EMBL/GenBank/DDBJ whole genome shotgun (WGS) entry which is preliminary data.</text>
</comment>
<feature type="transmembrane region" description="Helical" evidence="2">
    <location>
        <begin position="116"/>
        <end position="141"/>
    </location>
</feature>
<feature type="transmembrane region" description="Helical" evidence="2">
    <location>
        <begin position="180"/>
        <end position="203"/>
    </location>
</feature>
<dbReference type="GO" id="GO:0015677">
    <property type="term" value="P:copper ion import"/>
    <property type="evidence" value="ECO:0007669"/>
    <property type="project" value="TreeGrafter"/>
</dbReference>
<feature type="transmembrane region" description="Helical" evidence="2">
    <location>
        <begin position="20"/>
        <end position="38"/>
    </location>
</feature>
<dbReference type="GeneID" id="81596171"/>
<gene>
    <name evidence="3" type="ORF">N7458_002545</name>
</gene>
<dbReference type="PANTHER" id="PTHR32361">
    <property type="entry name" value="FERRIC/CUPRIC REDUCTASE TRANSMEMBRANE COMPONENT"/>
    <property type="match status" value="1"/>
</dbReference>
<dbReference type="RefSeq" id="XP_056770035.1">
    <property type="nucleotide sequence ID" value="XM_056905928.1"/>
</dbReference>
<accession>A0AAD6CDA2</accession>
<dbReference type="GO" id="GO:0005886">
    <property type="term" value="C:plasma membrane"/>
    <property type="evidence" value="ECO:0007669"/>
    <property type="project" value="TreeGrafter"/>
</dbReference>
<dbReference type="AlphaFoldDB" id="A0AAD6CDA2"/>
<evidence type="ECO:0008006" key="5">
    <source>
        <dbReference type="Google" id="ProtNLM"/>
    </source>
</evidence>
<feature type="transmembrane region" description="Helical" evidence="2">
    <location>
        <begin position="520"/>
        <end position="537"/>
    </location>
</feature>
<organism evidence="3 4">
    <name type="scientific">Penicillium daleae</name>
    <dbReference type="NCBI Taxonomy" id="63821"/>
    <lineage>
        <taxon>Eukaryota</taxon>
        <taxon>Fungi</taxon>
        <taxon>Dikarya</taxon>
        <taxon>Ascomycota</taxon>
        <taxon>Pezizomycotina</taxon>
        <taxon>Eurotiomycetes</taxon>
        <taxon>Eurotiomycetidae</taxon>
        <taxon>Eurotiales</taxon>
        <taxon>Aspergillaceae</taxon>
        <taxon>Penicillium</taxon>
    </lineage>
</organism>
<keyword evidence="2" id="KW-0812">Transmembrane</keyword>
<dbReference type="InterPro" id="IPR039261">
    <property type="entry name" value="FNR_nucleotide-bd"/>
</dbReference>
<dbReference type="Gene3D" id="3.40.50.80">
    <property type="entry name" value="Nucleotide-binding domain of ferredoxin-NADP reductase (FNR) module"/>
    <property type="match status" value="1"/>
</dbReference>
<evidence type="ECO:0000256" key="1">
    <source>
        <dbReference type="ARBA" id="ARBA00022448"/>
    </source>
</evidence>
<feature type="transmembrane region" description="Helical" evidence="2">
    <location>
        <begin position="215"/>
        <end position="232"/>
    </location>
</feature>
<evidence type="ECO:0000313" key="3">
    <source>
        <dbReference type="EMBL" id="KAJ5460993.1"/>
    </source>
</evidence>
<feature type="transmembrane region" description="Helical" evidence="2">
    <location>
        <begin position="238"/>
        <end position="264"/>
    </location>
</feature>
<keyword evidence="2" id="KW-1133">Transmembrane helix</keyword>
<keyword evidence="1" id="KW-0813">Transport</keyword>
<proteinExistence type="predicted"/>
<protein>
    <recommendedName>
        <fullName evidence="5">FAD-binding FR-type domain-containing protein</fullName>
    </recommendedName>
</protein>
<dbReference type="InterPro" id="IPR051410">
    <property type="entry name" value="Ferric/Cupric_Reductase"/>
</dbReference>
<evidence type="ECO:0000256" key="2">
    <source>
        <dbReference type="SAM" id="Phobius"/>
    </source>
</evidence>
<dbReference type="EMBL" id="JAPVEA010000002">
    <property type="protein sequence ID" value="KAJ5460993.1"/>
    <property type="molecule type" value="Genomic_DNA"/>
</dbReference>
<name>A0AAD6CDA2_9EURO</name>
<dbReference type="GO" id="GO:0006879">
    <property type="term" value="P:intracellular iron ion homeostasis"/>
    <property type="evidence" value="ECO:0007669"/>
    <property type="project" value="TreeGrafter"/>
</dbReference>